<keyword evidence="3 6" id="KW-0812">Transmembrane</keyword>
<evidence type="ECO:0000256" key="1">
    <source>
        <dbReference type="ARBA" id="ARBA00004651"/>
    </source>
</evidence>
<comment type="subcellular location">
    <subcellularLocation>
        <location evidence="1">Cell membrane</location>
        <topology evidence="1">Multi-pass membrane protein</topology>
    </subcellularLocation>
</comment>
<name>A0A4R7Q666_9FLAO</name>
<feature type="transmembrane region" description="Helical" evidence="6">
    <location>
        <begin position="12"/>
        <end position="29"/>
    </location>
</feature>
<dbReference type="Proteomes" id="UP000294689">
    <property type="component" value="Unassembled WGS sequence"/>
</dbReference>
<dbReference type="GO" id="GO:0005886">
    <property type="term" value="C:plasma membrane"/>
    <property type="evidence" value="ECO:0007669"/>
    <property type="project" value="UniProtKB-SubCell"/>
</dbReference>
<gene>
    <name evidence="7" type="ORF">BXY82_0478</name>
</gene>
<protein>
    <submittedName>
        <fullName evidence="7">Holin-like protein</fullName>
    </submittedName>
</protein>
<keyword evidence="8" id="KW-1185">Reference proteome</keyword>
<dbReference type="AlphaFoldDB" id="A0A4R7Q666"/>
<evidence type="ECO:0000256" key="6">
    <source>
        <dbReference type="SAM" id="Phobius"/>
    </source>
</evidence>
<evidence type="ECO:0000256" key="5">
    <source>
        <dbReference type="ARBA" id="ARBA00023136"/>
    </source>
</evidence>
<dbReference type="PANTHER" id="PTHR33931:SF2">
    <property type="entry name" value="HOLIN-LIKE PROTEIN CIDA"/>
    <property type="match status" value="1"/>
</dbReference>
<organism evidence="7 8">
    <name type="scientific">Gelidibacter sediminis</name>
    <dbReference type="NCBI Taxonomy" id="1608710"/>
    <lineage>
        <taxon>Bacteria</taxon>
        <taxon>Pseudomonadati</taxon>
        <taxon>Bacteroidota</taxon>
        <taxon>Flavobacteriia</taxon>
        <taxon>Flavobacteriales</taxon>
        <taxon>Flavobacteriaceae</taxon>
        <taxon>Gelidibacter</taxon>
    </lineage>
</organism>
<evidence type="ECO:0000256" key="2">
    <source>
        <dbReference type="ARBA" id="ARBA00022475"/>
    </source>
</evidence>
<reference evidence="7 8" key="1">
    <citation type="submission" date="2019-03" db="EMBL/GenBank/DDBJ databases">
        <title>Genomic Encyclopedia of Archaeal and Bacterial Type Strains, Phase II (KMG-II): from individual species to whole genera.</title>
        <authorList>
            <person name="Goeker M."/>
        </authorList>
    </citation>
    <scope>NUCLEOTIDE SEQUENCE [LARGE SCALE GENOMIC DNA]</scope>
    <source>
        <strain evidence="7 8">DSM 28135</strain>
    </source>
</reference>
<dbReference type="EMBL" id="SOBW01000007">
    <property type="protein sequence ID" value="TDU43073.1"/>
    <property type="molecule type" value="Genomic_DNA"/>
</dbReference>
<evidence type="ECO:0000256" key="3">
    <source>
        <dbReference type="ARBA" id="ARBA00022692"/>
    </source>
</evidence>
<accession>A0A4R7Q666</accession>
<feature type="transmembrane region" description="Helical" evidence="6">
    <location>
        <begin position="35"/>
        <end position="54"/>
    </location>
</feature>
<evidence type="ECO:0000313" key="8">
    <source>
        <dbReference type="Proteomes" id="UP000294689"/>
    </source>
</evidence>
<comment type="caution">
    <text evidence="7">The sequence shown here is derived from an EMBL/GenBank/DDBJ whole genome shotgun (WGS) entry which is preliminary data.</text>
</comment>
<dbReference type="RefSeq" id="WP_243835656.1">
    <property type="nucleotide sequence ID" value="NZ_SOBW01000007.1"/>
</dbReference>
<dbReference type="Pfam" id="PF03788">
    <property type="entry name" value="LrgA"/>
    <property type="match status" value="1"/>
</dbReference>
<evidence type="ECO:0000256" key="4">
    <source>
        <dbReference type="ARBA" id="ARBA00022989"/>
    </source>
</evidence>
<proteinExistence type="predicted"/>
<evidence type="ECO:0000313" key="7">
    <source>
        <dbReference type="EMBL" id="TDU43073.1"/>
    </source>
</evidence>
<keyword evidence="2" id="KW-1003">Cell membrane</keyword>
<keyword evidence="5 6" id="KW-0472">Membrane</keyword>
<feature type="transmembrane region" description="Helical" evidence="6">
    <location>
        <begin position="91"/>
        <end position="113"/>
    </location>
</feature>
<sequence>MSPLRSRLQLLKAFLWIFLFLGIGELIRYVSNVPIPGNILGMILIFSALKFKLIRLKDVKPASDQLLKYMVLFFVPYGVGLMAYFDFISFYWMMLCVIAVVTTLLTLYITALVQQKLEKHE</sequence>
<feature type="transmembrane region" description="Helical" evidence="6">
    <location>
        <begin position="66"/>
        <end position="85"/>
    </location>
</feature>
<dbReference type="PANTHER" id="PTHR33931">
    <property type="entry name" value="HOLIN-LIKE PROTEIN CIDA-RELATED"/>
    <property type="match status" value="1"/>
</dbReference>
<keyword evidence="4 6" id="KW-1133">Transmembrane helix</keyword>
<dbReference type="InterPro" id="IPR005538">
    <property type="entry name" value="LrgA/CidA"/>
</dbReference>